<dbReference type="RefSeq" id="WP_091898234.1">
    <property type="nucleotide sequence ID" value="NZ_FOSJ01000041.1"/>
</dbReference>
<dbReference type="Proteomes" id="UP000199589">
    <property type="component" value="Unassembled WGS sequence"/>
</dbReference>
<feature type="transmembrane region" description="Helical" evidence="1">
    <location>
        <begin position="39"/>
        <end position="59"/>
    </location>
</feature>
<name>A0A1I3ZZP1_9LACT</name>
<dbReference type="InterPro" id="IPR005183">
    <property type="entry name" value="DUF305_CopM-like"/>
</dbReference>
<evidence type="ECO:0000313" key="4">
    <source>
        <dbReference type="Proteomes" id="UP000199589"/>
    </source>
</evidence>
<keyword evidence="4" id="KW-1185">Reference proteome</keyword>
<feature type="domain" description="DUF305" evidence="2">
    <location>
        <begin position="94"/>
        <end position="147"/>
    </location>
</feature>
<dbReference type="AlphaFoldDB" id="A0A1I3ZZP1"/>
<keyword evidence="1" id="KW-0472">Membrane</keyword>
<evidence type="ECO:0000259" key="2">
    <source>
        <dbReference type="Pfam" id="PF03713"/>
    </source>
</evidence>
<organism evidence="3 4">
    <name type="scientific">Marinilactibacillus piezotolerans</name>
    <dbReference type="NCBI Taxonomy" id="258723"/>
    <lineage>
        <taxon>Bacteria</taxon>
        <taxon>Bacillati</taxon>
        <taxon>Bacillota</taxon>
        <taxon>Bacilli</taxon>
        <taxon>Lactobacillales</taxon>
        <taxon>Carnobacteriaceae</taxon>
        <taxon>Marinilactibacillus</taxon>
    </lineage>
</organism>
<keyword evidence="1" id="KW-0812">Transmembrane</keyword>
<dbReference type="EMBL" id="FOSJ01000041">
    <property type="protein sequence ID" value="SFK49171.1"/>
    <property type="molecule type" value="Genomic_DNA"/>
</dbReference>
<keyword evidence="1" id="KW-1133">Transmembrane helix</keyword>
<dbReference type="Pfam" id="PF03713">
    <property type="entry name" value="DUF305"/>
    <property type="match status" value="1"/>
</dbReference>
<dbReference type="OrthoDB" id="517560at2"/>
<feature type="transmembrane region" description="Helical" evidence="1">
    <location>
        <begin position="7"/>
        <end position="27"/>
    </location>
</feature>
<gene>
    <name evidence="3" type="ORF">SAMN04488569_10416</name>
</gene>
<evidence type="ECO:0000313" key="3">
    <source>
        <dbReference type="EMBL" id="SFK49171.1"/>
    </source>
</evidence>
<evidence type="ECO:0000256" key="1">
    <source>
        <dbReference type="SAM" id="Phobius"/>
    </source>
</evidence>
<protein>
    <recommendedName>
        <fullName evidence="2">DUF305 domain-containing protein</fullName>
    </recommendedName>
</protein>
<reference evidence="4" key="1">
    <citation type="submission" date="2016-10" db="EMBL/GenBank/DDBJ databases">
        <authorList>
            <person name="Varghese N."/>
            <person name="Submissions S."/>
        </authorList>
    </citation>
    <scope>NUCLEOTIDE SEQUENCE [LARGE SCALE GENOMIC DNA]</scope>
    <source>
        <strain evidence="4">DSM 16108</strain>
    </source>
</reference>
<sequence>MKNYIRFGVMILTSTVIMYFLMYFNILEIEHFTYSETRLYMTLIMGSVMAIIMLLFMWHMHDNKKVNAMILAGAAVVFGANLYLVRSQALVDQVSWMKAMIPHHSIAILTSERAEITNPEVRKLADEIIKAQEEEIAIMNQYIEELEDGDEEELQPLDELRGN</sequence>
<accession>A0A1I3ZZP1</accession>
<dbReference type="InterPro" id="IPR012347">
    <property type="entry name" value="Ferritin-like"/>
</dbReference>
<dbReference type="Gene3D" id="1.20.1260.10">
    <property type="match status" value="1"/>
</dbReference>
<proteinExistence type="predicted"/>
<feature type="transmembrane region" description="Helical" evidence="1">
    <location>
        <begin position="66"/>
        <end position="85"/>
    </location>
</feature>